<sequence length="62" mass="7065">MRIYCTYCGSQFHTFEACPKTWNGSATRLHLRCAYCGSNKHNYEACPKIRSHPAEGGIIIRD</sequence>
<gene>
    <name evidence="1" type="ORF">AGR7C_Lc100160</name>
</gene>
<dbReference type="AlphaFoldDB" id="A0A1S7QTH4"/>
<name>A0A1S7QTH4_9HYPH</name>
<organism evidence="1 2">
    <name type="scientific">Agrobacterium deltaense Zutra 3/1</name>
    <dbReference type="NCBI Taxonomy" id="1183427"/>
    <lineage>
        <taxon>Bacteria</taxon>
        <taxon>Pseudomonadati</taxon>
        <taxon>Pseudomonadota</taxon>
        <taxon>Alphaproteobacteria</taxon>
        <taxon>Hyphomicrobiales</taxon>
        <taxon>Rhizobiaceae</taxon>
        <taxon>Rhizobium/Agrobacterium group</taxon>
        <taxon>Agrobacterium</taxon>
    </lineage>
</organism>
<proteinExistence type="predicted"/>
<reference evidence="1 2" key="1">
    <citation type="submission" date="2016-01" db="EMBL/GenBank/DDBJ databases">
        <authorList>
            <person name="Oliw E.H."/>
        </authorList>
    </citation>
    <scope>NUCLEOTIDE SEQUENCE [LARGE SCALE GENOMIC DNA]</scope>
    <source>
        <strain evidence="1 2">Zutra 3-1</strain>
    </source>
</reference>
<dbReference type="EMBL" id="FBWG01000028">
    <property type="protein sequence ID" value="CUX41700.1"/>
    <property type="molecule type" value="Genomic_DNA"/>
</dbReference>
<evidence type="ECO:0000313" key="1">
    <source>
        <dbReference type="EMBL" id="CUX41700.1"/>
    </source>
</evidence>
<dbReference type="RefSeq" id="WP_080819482.1">
    <property type="nucleotide sequence ID" value="NZ_LT009749.1"/>
</dbReference>
<dbReference type="Proteomes" id="UP000191987">
    <property type="component" value="Unassembled WGS sequence"/>
</dbReference>
<evidence type="ECO:0000313" key="2">
    <source>
        <dbReference type="Proteomes" id="UP000191987"/>
    </source>
</evidence>
<accession>A0A1S7QTH4</accession>
<protein>
    <submittedName>
        <fullName evidence="1">Gp64</fullName>
    </submittedName>
</protein>